<keyword evidence="13" id="KW-1185">Reference proteome</keyword>
<gene>
    <name evidence="12" type="ORF">SAMN03080598_02191</name>
</gene>
<dbReference type="Pfam" id="PF21082">
    <property type="entry name" value="MS_channel_3rd"/>
    <property type="match status" value="1"/>
</dbReference>
<evidence type="ECO:0000256" key="6">
    <source>
        <dbReference type="ARBA" id="ARBA00023136"/>
    </source>
</evidence>
<protein>
    <submittedName>
        <fullName evidence="12">Mechanosensitive ion channel</fullName>
    </submittedName>
</protein>
<feature type="transmembrane region" description="Helical" evidence="8">
    <location>
        <begin position="346"/>
        <end position="365"/>
    </location>
</feature>
<dbReference type="SUPFAM" id="SSF82861">
    <property type="entry name" value="Mechanosensitive channel protein MscS (YggB), transmembrane region"/>
    <property type="match status" value="1"/>
</dbReference>
<feature type="transmembrane region" description="Helical" evidence="8">
    <location>
        <begin position="324"/>
        <end position="340"/>
    </location>
</feature>
<dbReference type="RefSeq" id="WP_160111229.1">
    <property type="nucleotide sequence ID" value="NZ_FNVR01000010.1"/>
</dbReference>
<feature type="transmembrane region" description="Helical" evidence="8">
    <location>
        <begin position="628"/>
        <end position="650"/>
    </location>
</feature>
<accession>A0A1H5WP67</accession>
<evidence type="ECO:0000256" key="7">
    <source>
        <dbReference type="SAM" id="MobiDB-lite"/>
    </source>
</evidence>
<evidence type="ECO:0000256" key="3">
    <source>
        <dbReference type="ARBA" id="ARBA00022475"/>
    </source>
</evidence>
<feature type="transmembrane region" description="Helical" evidence="8">
    <location>
        <begin position="602"/>
        <end position="622"/>
    </location>
</feature>
<feature type="signal peptide" evidence="9">
    <location>
        <begin position="1"/>
        <end position="21"/>
    </location>
</feature>
<dbReference type="PANTHER" id="PTHR30347:SF1">
    <property type="entry name" value="MECHANOSENSITIVE CHANNEL MSCK"/>
    <property type="match status" value="1"/>
</dbReference>
<dbReference type="InterPro" id="IPR011014">
    <property type="entry name" value="MscS_channel_TM-2"/>
</dbReference>
<feature type="domain" description="Mechanosensitive ion channel MscS C-terminal" evidence="11">
    <location>
        <begin position="718"/>
        <end position="800"/>
    </location>
</feature>
<evidence type="ECO:0000313" key="13">
    <source>
        <dbReference type="Proteomes" id="UP000236736"/>
    </source>
</evidence>
<evidence type="ECO:0000256" key="5">
    <source>
        <dbReference type="ARBA" id="ARBA00022989"/>
    </source>
</evidence>
<dbReference type="Gene3D" id="2.30.30.60">
    <property type="match status" value="1"/>
</dbReference>
<evidence type="ECO:0000259" key="11">
    <source>
        <dbReference type="Pfam" id="PF21082"/>
    </source>
</evidence>
<dbReference type="InterPro" id="IPR023408">
    <property type="entry name" value="MscS_beta-dom_sf"/>
</dbReference>
<dbReference type="InterPro" id="IPR011066">
    <property type="entry name" value="MscS_channel_C_sf"/>
</dbReference>
<keyword evidence="6 8" id="KW-0472">Membrane</keyword>
<dbReference type="OrthoDB" id="9809206at2"/>
<feature type="transmembrane region" description="Helical" evidence="8">
    <location>
        <begin position="400"/>
        <end position="416"/>
    </location>
</feature>
<evidence type="ECO:0000256" key="4">
    <source>
        <dbReference type="ARBA" id="ARBA00022692"/>
    </source>
</evidence>
<evidence type="ECO:0000313" key="12">
    <source>
        <dbReference type="EMBL" id="SEG01141.1"/>
    </source>
</evidence>
<dbReference type="EMBL" id="FNVR01000010">
    <property type="protein sequence ID" value="SEG01141.1"/>
    <property type="molecule type" value="Genomic_DNA"/>
</dbReference>
<evidence type="ECO:0000256" key="9">
    <source>
        <dbReference type="SAM" id="SignalP"/>
    </source>
</evidence>
<dbReference type="Proteomes" id="UP000236736">
    <property type="component" value="Unassembled WGS sequence"/>
</dbReference>
<dbReference type="SUPFAM" id="SSF50182">
    <property type="entry name" value="Sm-like ribonucleoproteins"/>
    <property type="match status" value="1"/>
</dbReference>
<organism evidence="12 13">
    <name type="scientific">Algoriphagus boritolerans DSM 17298 = JCM 18970</name>
    <dbReference type="NCBI Taxonomy" id="1120964"/>
    <lineage>
        <taxon>Bacteria</taxon>
        <taxon>Pseudomonadati</taxon>
        <taxon>Bacteroidota</taxon>
        <taxon>Cytophagia</taxon>
        <taxon>Cytophagales</taxon>
        <taxon>Cyclobacteriaceae</taxon>
        <taxon>Algoriphagus</taxon>
    </lineage>
</organism>
<dbReference type="InterPro" id="IPR006685">
    <property type="entry name" value="MscS_channel_2nd"/>
</dbReference>
<keyword evidence="5 8" id="KW-1133">Transmembrane helix</keyword>
<feature type="chain" id="PRO_5009288524" evidence="9">
    <location>
        <begin position="22"/>
        <end position="843"/>
    </location>
</feature>
<keyword evidence="9" id="KW-0732">Signal</keyword>
<dbReference type="Gene3D" id="1.10.287.1260">
    <property type="match status" value="1"/>
</dbReference>
<feature type="domain" description="Mechanosensitive ion channel MscS" evidence="10">
    <location>
        <begin position="644"/>
        <end position="710"/>
    </location>
</feature>
<feature type="transmembrane region" description="Helical" evidence="8">
    <location>
        <begin position="514"/>
        <end position="533"/>
    </location>
</feature>
<dbReference type="SUPFAM" id="SSF82689">
    <property type="entry name" value="Mechanosensitive channel protein MscS (YggB), C-terminal domain"/>
    <property type="match status" value="1"/>
</dbReference>
<feature type="transmembrane region" description="Helical" evidence="8">
    <location>
        <begin position="280"/>
        <end position="303"/>
    </location>
</feature>
<proteinExistence type="inferred from homology"/>
<dbReference type="STRING" id="1120964.GCA_001313265_01835"/>
<dbReference type="InterPro" id="IPR049278">
    <property type="entry name" value="MS_channel_C"/>
</dbReference>
<reference evidence="13" key="1">
    <citation type="submission" date="2016-10" db="EMBL/GenBank/DDBJ databases">
        <authorList>
            <person name="Varghese N."/>
            <person name="Submissions S."/>
        </authorList>
    </citation>
    <scope>NUCLEOTIDE SEQUENCE [LARGE SCALE GENOMIC DNA]</scope>
    <source>
        <strain evidence="13">DSM 17298</strain>
    </source>
</reference>
<evidence type="ECO:0000256" key="1">
    <source>
        <dbReference type="ARBA" id="ARBA00004651"/>
    </source>
</evidence>
<dbReference type="Gene3D" id="3.30.70.100">
    <property type="match status" value="1"/>
</dbReference>
<feature type="transmembrane region" description="Helical" evidence="8">
    <location>
        <begin position="561"/>
        <end position="582"/>
    </location>
</feature>
<dbReference type="PANTHER" id="PTHR30347">
    <property type="entry name" value="POTASSIUM CHANNEL RELATED"/>
    <property type="match status" value="1"/>
</dbReference>
<name>A0A1H5WP67_9BACT</name>
<comment type="similarity">
    <text evidence="2">Belongs to the MscS (TC 1.A.23) family.</text>
</comment>
<evidence type="ECO:0000256" key="2">
    <source>
        <dbReference type="ARBA" id="ARBA00008017"/>
    </source>
</evidence>
<dbReference type="InterPro" id="IPR010920">
    <property type="entry name" value="LSM_dom_sf"/>
</dbReference>
<keyword evidence="4 8" id="KW-0812">Transmembrane</keyword>
<feature type="transmembrane region" description="Helical" evidence="8">
    <location>
        <begin position="437"/>
        <end position="456"/>
    </location>
</feature>
<keyword evidence="3" id="KW-1003">Cell membrane</keyword>
<feature type="transmembrane region" description="Helical" evidence="8">
    <location>
        <begin position="372"/>
        <end position="394"/>
    </location>
</feature>
<feature type="region of interest" description="Disordered" evidence="7">
    <location>
        <begin position="819"/>
        <end position="843"/>
    </location>
</feature>
<dbReference type="GO" id="GO:0005886">
    <property type="term" value="C:plasma membrane"/>
    <property type="evidence" value="ECO:0007669"/>
    <property type="project" value="UniProtKB-SubCell"/>
</dbReference>
<evidence type="ECO:0000259" key="10">
    <source>
        <dbReference type="Pfam" id="PF00924"/>
    </source>
</evidence>
<feature type="compositionally biased region" description="Polar residues" evidence="7">
    <location>
        <begin position="819"/>
        <end position="835"/>
    </location>
</feature>
<evidence type="ECO:0000256" key="8">
    <source>
        <dbReference type="SAM" id="Phobius"/>
    </source>
</evidence>
<sequence length="843" mass="96959">MKKLFLFTYTLFIFLQSSAFGQNSDSGQSIDSLLSFSKDSLIVLDPSQRKSVTDTIYITPTLEELISKGRKYTFLANEIILELQQPLDTALFNSEIPLMIETLESLRERTSTPNTKFNFRYVNALIRILESTEEKNNALDKIILERLHQLQVYDSMLMSIKKDDLFKYRIRDTLLLPMYTGEIEKLKLNVYSIDSTIYRQELQAARYQSLLSSISMGLSELKRYVETNKTILEKNLFKKEINFIWESYSIPSPKSILEITFDSLRLNFIFLKNQLSQNPLSAIIALILLAVASYLVRKIILSIERDKEYGKIILGRIKYLDKRPIASTMVALLPLVFFLFDTTSITLLTFFIYLQVLFSSILIYRTFPRHTFIRWIVLVAIFLFFTISNLYWEIAYQERMYFEIGCIIFISILWNMPKNFKSEDEKEVNFLKTLRMVTMILLSLGILANIFGRFSLAKMLSVAGAVGFVHAISLYLFTKVVMEIIYVVLENKKDSESFTSYLDFKSIQDRIRGFFLFLAASFWIIIMLANLALSDHVYHEVMEFLMKERFLGETSFTFKSVLLFSALVYVAYLLSNNIAYFATIKDQQQPSTRTKRLGSSILLIRLAVFIFGFFIAATAANIPLNNITIVLGALSVGIGFGLQTIINNLVSGIILAFERPIQIGDDIEVGEMTGKVKEVGIRASKIQGYDGAEIIVPNGDLLSQHLINWTLSDKMRRVELVIGVGYSSDMELVKTLIEEALTLEKISKVPAPKVLMQTFGDNAVDFRVLFWVDDMDIWLDMRHQVMTAIFTTFQKNNIEIPFPKRDVYLKNQPEIRISQKTESIQQNEENKNPPNRDSGDNLH</sequence>
<dbReference type="Pfam" id="PF00924">
    <property type="entry name" value="MS_channel_2nd"/>
    <property type="match status" value="1"/>
</dbReference>
<feature type="transmembrane region" description="Helical" evidence="8">
    <location>
        <begin position="468"/>
        <end position="489"/>
    </location>
</feature>
<dbReference type="AlphaFoldDB" id="A0A1H5WP67"/>
<dbReference type="GO" id="GO:0008381">
    <property type="term" value="F:mechanosensitive monoatomic ion channel activity"/>
    <property type="evidence" value="ECO:0007669"/>
    <property type="project" value="UniProtKB-ARBA"/>
</dbReference>
<comment type="subcellular location">
    <subcellularLocation>
        <location evidence="1">Cell membrane</location>
        <topology evidence="1">Multi-pass membrane protein</topology>
    </subcellularLocation>
</comment>
<dbReference type="InterPro" id="IPR052702">
    <property type="entry name" value="MscS-like_channel"/>
</dbReference>